<dbReference type="EMBL" id="BGZK01000638">
    <property type="protein sequence ID" value="GBP54050.1"/>
    <property type="molecule type" value="Genomic_DNA"/>
</dbReference>
<feature type="region of interest" description="Disordered" evidence="1">
    <location>
        <begin position="103"/>
        <end position="122"/>
    </location>
</feature>
<feature type="region of interest" description="Disordered" evidence="1">
    <location>
        <begin position="12"/>
        <end position="31"/>
    </location>
</feature>
<feature type="compositionally biased region" description="Basic and acidic residues" evidence="1">
    <location>
        <begin position="103"/>
        <end position="116"/>
    </location>
</feature>
<evidence type="ECO:0000256" key="1">
    <source>
        <dbReference type="SAM" id="MobiDB-lite"/>
    </source>
</evidence>
<keyword evidence="3" id="KW-1185">Reference proteome</keyword>
<sequence>MEKLKLKARWGAELGTGPGSESKAGSGSKFKARPGLKLTSINAKRRRNSFHFHAGGALSIIYMYKPPTKRKFFFVLYVLNIANSASLGGPRSAIEMWIENKSGIEHENENGPEHGTESGTEI</sequence>
<comment type="caution">
    <text evidence="2">The sequence shown here is derived from an EMBL/GenBank/DDBJ whole genome shotgun (WGS) entry which is preliminary data.</text>
</comment>
<proteinExistence type="predicted"/>
<protein>
    <submittedName>
        <fullName evidence="2">Uncharacterized protein</fullName>
    </submittedName>
</protein>
<evidence type="ECO:0000313" key="2">
    <source>
        <dbReference type="EMBL" id="GBP54050.1"/>
    </source>
</evidence>
<dbReference type="AlphaFoldDB" id="A0A4C1WT76"/>
<accession>A0A4C1WT76</accession>
<name>A0A4C1WT76_EUMVA</name>
<dbReference type="Proteomes" id="UP000299102">
    <property type="component" value="Unassembled WGS sequence"/>
</dbReference>
<reference evidence="2 3" key="1">
    <citation type="journal article" date="2019" name="Commun. Biol.">
        <title>The bagworm genome reveals a unique fibroin gene that provides high tensile strength.</title>
        <authorList>
            <person name="Kono N."/>
            <person name="Nakamura H."/>
            <person name="Ohtoshi R."/>
            <person name="Tomita M."/>
            <person name="Numata K."/>
            <person name="Arakawa K."/>
        </authorList>
    </citation>
    <scope>NUCLEOTIDE SEQUENCE [LARGE SCALE GENOMIC DNA]</scope>
</reference>
<evidence type="ECO:0000313" key="3">
    <source>
        <dbReference type="Proteomes" id="UP000299102"/>
    </source>
</evidence>
<organism evidence="2 3">
    <name type="scientific">Eumeta variegata</name>
    <name type="common">Bagworm moth</name>
    <name type="synonym">Eumeta japonica</name>
    <dbReference type="NCBI Taxonomy" id="151549"/>
    <lineage>
        <taxon>Eukaryota</taxon>
        <taxon>Metazoa</taxon>
        <taxon>Ecdysozoa</taxon>
        <taxon>Arthropoda</taxon>
        <taxon>Hexapoda</taxon>
        <taxon>Insecta</taxon>
        <taxon>Pterygota</taxon>
        <taxon>Neoptera</taxon>
        <taxon>Endopterygota</taxon>
        <taxon>Lepidoptera</taxon>
        <taxon>Glossata</taxon>
        <taxon>Ditrysia</taxon>
        <taxon>Tineoidea</taxon>
        <taxon>Psychidae</taxon>
        <taxon>Oiketicinae</taxon>
        <taxon>Eumeta</taxon>
    </lineage>
</organism>
<gene>
    <name evidence="2" type="ORF">EVAR_85353_1</name>
</gene>